<dbReference type="EMBL" id="LN871598">
    <property type="protein sequence ID" value="CTQ40623.1"/>
    <property type="molecule type" value="Genomic_DNA"/>
</dbReference>
<dbReference type="RefSeq" id="XP_012648634.1">
    <property type="nucleotide sequence ID" value="XM_012793180.1"/>
</dbReference>
<dbReference type="OrthoDB" id="431202at2759"/>
<keyword evidence="1" id="KW-0472">Membrane</keyword>
<feature type="transmembrane region" description="Helical" evidence="1">
    <location>
        <begin position="50"/>
        <end position="71"/>
    </location>
</feature>
<dbReference type="InterPro" id="IPR022127">
    <property type="entry name" value="STIMATE/YPL162C"/>
</dbReference>
<evidence type="ECO:0000313" key="3">
    <source>
        <dbReference type="Proteomes" id="UP000002899"/>
    </source>
</evidence>
<proteinExistence type="predicted"/>
<accession>A0A0K3APQ7</accession>
<dbReference type="VEuPathDB" id="PiroplasmaDB:BMR1_03g00115"/>
<name>A0A0K3APQ7_BABMR</name>
<reference evidence="2 3" key="1">
    <citation type="journal article" date="2012" name="Nucleic Acids Res.">
        <title>Sequencing of the smallest Apicomplexan genome from the human pathogen Babesia microti.</title>
        <authorList>
            <person name="Cornillot E."/>
            <person name="Hadj-Kaddour K."/>
            <person name="Dassouli A."/>
            <person name="Noel B."/>
            <person name="Ranwez V."/>
            <person name="Vacherie B."/>
            <person name="Augagneur Y."/>
            <person name="Bres V."/>
            <person name="Duclos A."/>
            <person name="Randazzo S."/>
            <person name="Carcy B."/>
            <person name="Debierre-Grockiego F."/>
            <person name="Delbecq S."/>
            <person name="Moubri-Menage K."/>
            <person name="Shams-Eldin H."/>
            <person name="Usmani-Brown S."/>
            <person name="Bringaud F."/>
            <person name="Wincker P."/>
            <person name="Vivares C.P."/>
            <person name="Schwarz R.T."/>
            <person name="Schetters T.P."/>
            <person name="Krause P.J."/>
            <person name="Gorenflot A."/>
            <person name="Berry V."/>
            <person name="Barbe V."/>
            <person name="Ben Mamoun C."/>
        </authorList>
    </citation>
    <scope>NUCLEOTIDE SEQUENCE [LARGE SCALE GENOMIC DNA]</scope>
    <source>
        <strain evidence="2 3">RI</strain>
    </source>
</reference>
<keyword evidence="1" id="KW-0812">Transmembrane</keyword>
<feature type="transmembrane region" description="Helical" evidence="1">
    <location>
        <begin position="213"/>
        <end position="235"/>
    </location>
</feature>
<reference evidence="2 3" key="2">
    <citation type="journal article" date="2013" name="PLoS ONE">
        <title>Whole genome mapping and re-organization of the nuclear and mitochondrial genomes of Babesia microti isolates.</title>
        <authorList>
            <person name="Cornillot E."/>
            <person name="Dassouli A."/>
            <person name="Garg A."/>
            <person name="Pachikara N."/>
            <person name="Randazzo S."/>
            <person name="Depoix D."/>
            <person name="Carcy B."/>
            <person name="Delbecq S."/>
            <person name="Frutos R."/>
            <person name="Silva J.C."/>
            <person name="Sutton R."/>
            <person name="Krause P.J."/>
            <person name="Mamoun C.B."/>
        </authorList>
    </citation>
    <scope>NUCLEOTIDE SEQUENCE [LARGE SCALE GENOMIC DNA]</scope>
    <source>
        <strain evidence="2 3">RI</strain>
    </source>
</reference>
<dbReference type="GeneID" id="24424658"/>
<dbReference type="GO" id="GO:0016020">
    <property type="term" value="C:membrane"/>
    <property type="evidence" value="ECO:0007669"/>
    <property type="project" value="TreeGrafter"/>
</dbReference>
<dbReference type="PANTHER" id="PTHR31735">
    <property type="entry name" value="VACUOLAR MEMBRANE PROTEIN YPL162C"/>
    <property type="match status" value="1"/>
</dbReference>
<evidence type="ECO:0000313" key="2">
    <source>
        <dbReference type="EMBL" id="CTQ40623.1"/>
    </source>
</evidence>
<dbReference type="OMA" id="YMDSIVK"/>
<keyword evidence="1" id="KW-1133">Transmembrane helix</keyword>
<dbReference type="Proteomes" id="UP000002899">
    <property type="component" value="Chromosome III"/>
</dbReference>
<sequence length="296" mass="33635">MSSCVLLPGLFGIFIQIFLALISITVILLKYAFERPRRKLSVFLQDLIQLLCGSSCVHMLNMAASILINKYTRSSAHHDECNLYFMATLFDATVGIYLEYKIARIIAIRKTASEYLRLTRKSTFTPRCFEIDHARTLASNAIKRNFQLLNFWNTSPSDCELANKDVGFDSKYYRDDNTNESDPLLGPNVTANAANSLCNIFDTSKNEAFQDDLYSWLIVVSVAKAITLIIMIISSRTLNDVAAWMLKYFDSSDKFKLVFVMIGAPLFLNVLQYYLTDCILKVKHITPSDLCTMDKL</sequence>
<feature type="transmembrane region" description="Helical" evidence="1">
    <location>
        <begin position="6"/>
        <end position="29"/>
    </location>
</feature>
<evidence type="ECO:0000256" key="1">
    <source>
        <dbReference type="SAM" id="Phobius"/>
    </source>
</evidence>
<keyword evidence="3" id="KW-1185">Reference proteome</keyword>
<feature type="transmembrane region" description="Helical" evidence="1">
    <location>
        <begin position="255"/>
        <end position="275"/>
    </location>
</feature>
<dbReference type="PANTHER" id="PTHR31735:SF1">
    <property type="entry name" value="VACUOLAR MEMBRANE PROTEIN YPL162C"/>
    <property type="match status" value="1"/>
</dbReference>
<dbReference type="AlphaFoldDB" id="A0A0K3APQ7"/>
<organism evidence="2 3">
    <name type="scientific">Babesia microti (strain RI)</name>
    <dbReference type="NCBI Taxonomy" id="1133968"/>
    <lineage>
        <taxon>Eukaryota</taxon>
        <taxon>Sar</taxon>
        <taxon>Alveolata</taxon>
        <taxon>Apicomplexa</taxon>
        <taxon>Aconoidasida</taxon>
        <taxon>Piroplasmida</taxon>
        <taxon>Babesiidae</taxon>
        <taxon>Babesia</taxon>
    </lineage>
</organism>
<protein>
    <submittedName>
        <fullName evidence="2">Uncharacterized protein</fullName>
    </submittedName>
</protein>
<dbReference type="Pfam" id="PF12400">
    <property type="entry name" value="STIMATE"/>
    <property type="match status" value="1"/>
</dbReference>
<reference evidence="2 3" key="3">
    <citation type="journal article" date="2016" name="Sci. Rep.">
        <title>Genome-wide diversity and gene expression profiling of Babesia microti isolates identify polymorphic genes that mediate host-pathogen interactions.</title>
        <authorList>
            <person name="Silva J.C."/>
            <person name="Cornillot E."/>
            <person name="McCracken C."/>
            <person name="Usmani-Brown S."/>
            <person name="Dwivedi A."/>
            <person name="Ifeonu O.O."/>
            <person name="Crabtree J."/>
            <person name="Gotia H.T."/>
            <person name="Virji A.Z."/>
            <person name="Reynes C."/>
            <person name="Colinge J."/>
            <person name="Kumar V."/>
            <person name="Lawres L."/>
            <person name="Pazzi J.E."/>
            <person name="Pablo J.V."/>
            <person name="Hung C."/>
            <person name="Brancato J."/>
            <person name="Kumari P."/>
            <person name="Orvis J."/>
            <person name="Tretina K."/>
            <person name="Chibucos M."/>
            <person name="Ott S."/>
            <person name="Sadzewicz L."/>
            <person name="Sengamalay N."/>
            <person name="Shetty A.C."/>
            <person name="Su Q."/>
            <person name="Tallon L."/>
            <person name="Fraser C.M."/>
            <person name="Frutos R."/>
            <person name="Molina D.M."/>
            <person name="Krause P.J."/>
            <person name="Ben Mamoun C."/>
        </authorList>
    </citation>
    <scope>NUCLEOTIDE SEQUENCE [LARGE SCALE GENOMIC DNA]</scope>
    <source>
        <strain evidence="2 3">RI</strain>
    </source>
</reference>
<dbReference type="KEGG" id="bmic:BMR1_03g00115"/>
<gene>
    <name evidence="2" type="ORF">BMR1_03g00115</name>
</gene>